<gene>
    <name evidence="2" type="ORF">B0I29_12440</name>
</gene>
<dbReference type="Proteomes" id="UP000249341">
    <property type="component" value="Unassembled WGS sequence"/>
</dbReference>
<reference evidence="2 3" key="1">
    <citation type="submission" date="2018-06" db="EMBL/GenBank/DDBJ databases">
        <title>Genomic Encyclopedia of Type Strains, Phase III (KMG-III): the genomes of soil and plant-associated and newly described type strains.</title>
        <authorList>
            <person name="Whitman W."/>
        </authorList>
    </citation>
    <scope>NUCLEOTIDE SEQUENCE [LARGE SCALE GENOMIC DNA]</scope>
    <source>
        <strain evidence="2 3">CGMCC 4.7090</strain>
    </source>
</reference>
<dbReference type="RefSeq" id="WP_111654091.1">
    <property type="nucleotide sequence ID" value="NZ_JACHWI010000004.1"/>
</dbReference>
<dbReference type="EMBL" id="QLMJ01000024">
    <property type="protein sequence ID" value="RAK27153.1"/>
    <property type="molecule type" value="Genomic_DNA"/>
</dbReference>
<dbReference type="AlphaFoldDB" id="A0A327YZ85"/>
<feature type="signal peptide" evidence="1">
    <location>
        <begin position="1"/>
        <end position="30"/>
    </location>
</feature>
<name>A0A327YZ85_9ACTN</name>
<protein>
    <recommendedName>
        <fullName evidence="4">Ig-like domain-containing protein</fullName>
    </recommendedName>
</protein>
<keyword evidence="1" id="KW-0732">Signal</keyword>
<evidence type="ECO:0000313" key="3">
    <source>
        <dbReference type="Proteomes" id="UP000249341"/>
    </source>
</evidence>
<evidence type="ECO:0000313" key="2">
    <source>
        <dbReference type="EMBL" id="RAK27153.1"/>
    </source>
</evidence>
<keyword evidence="3" id="KW-1185">Reference proteome</keyword>
<dbReference type="OrthoDB" id="3296851at2"/>
<organism evidence="2 3">
    <name type="scientific">Actinoplanes lutulentus</name>
    <dbReference type="NCBI Taxonomy" id="1287878"/>
    <lineage>
        <taxon>Bacteria</taxon>
        <taxon>Bacillati</taxon>
        <taxon>Actinomycetota</taxon>
        <taxon>Actinomycetes</taxon>
        <taxon>Micromonosporales</taxon>
        <taxon>Micromonosporaceae</taxon>
        <taxon>Actinoplanes</taxon>
    </lineage>
</organism>
<evidence type="ECO:0008006" key="4">
    <source>
        <dbReference type="Google" id="ProtNLM"/>
    </source>
</evidence>
<evidence type="ECO:0000256" key="1">
    <source>
        <dbReference type="SAM" id="SignalP"/>
    </source>
</evidence>
<sequence length="247" mass="25332">MTSVRVRALAALLATVPAAGLLVGASPAQAGTLKVTVKSASISKNAFVLSAKAGCTNVTATATLSAPIPTEGYIYSGVGVDLVVAANTDKSVADAELKRVGTTSTYKGAFQVCGKYAPGKYSALIYGGAIDKDENVDLTNIVTKTLTIKRPSKVTLDASPEPVKKGKKITAKGTLKIDGKVLAGAKVKIYFKKKGATSYSLKATTTTNSKGVFSKKFTATKTGTWKVVYAGTGTKVAAAATDAVKVK</sequence>
<comment type="caution">
    <text evidence="2">The sequence shown here is derived from an EMBL/GenBank/DDBJ whole genome shotgun (WGS) entry which is preliminary data.</text>
</comment>
<feature type="chain" id="PRO_5016416872" description="Ig-like domain-containing protein" evidence="1">
    <location>
        <begin position="31"/>
        <end position="247"/>
    </location>
</feature>
<accession>A0A327YZ85</accession>
<proteinExistence type="predicted"/>